<protein>
    <submittedName>
        <fullName evidence="1">Uncharacterized protein</fullName>
    </submittedName>
</protein>
<gene>
    <name evidence="1" type="ORF">ELS19_13810</name>
</gene>
<dbReference type="EMBL" id="RZHH01000002">
    <property type="protein sequence ID" value="RYJ14927.1"/>
    <property type="molecule type" value="Genomic_DNA"/>
</dbReference>
<organism evidence="1 2">
    <name type="scientific">Halogeometricum borinquense</name>
    <dbReference type="NCBI Taxonomy" id="60847"/>
    <lineage>
        <taxon>Archaea</taxon>
        <taxon>Methanobacteriati</taxon>
        <taxon>Methanobacteriota</taxon>
        <taxon>Stenosarchaea group</taxon>
        <taxon>Halobacteria</taxon>
        <taxon>Halobacteriales</taxon>
        <taxon>Haloferacaceae</taxon>
        <taxon>Halogeometricum</taxon>
    </lineage>
</organism>
<accession>A0A482TDJ4</accession>
<evidence type="ECO:0000313" key="1">
    <source>
        <dbReference type="EMBL" id="RYJ14927.1"/>
    </source>
</evidence>
<evidence type="ECO:0000313" key="2">
    <source>
        <dbReference type="Proteomes" id="UP000294028"/>
    </source>
</evidence>
<sequence>MMRATTALDGFSVPALDVLWDFRGPFFLTLAERAHVAWFAHGIDGHAFVGPFSDLVCAVFLGQSLNLRIQPVHVYFDAES</sequence>
<name>A0A482TDJ4_9EURY</name>
<reference evidence="1 2" key="1">
    <citation type="submission" date="2018-12" db="EMBL/GenBank/DDBJ databases">
        <title>Genome analysis provides insights into bioremediation potentialities of Halogeometricum borinquense strain N11.</title>
        <authorList>
            <person name="Najjari A."/>
            <person name="Youssef N."/>
            <person name="Fhoula I."/>
            <person name="Ben Dhia O."/>
            <person name="Mahjoubi M."/>
            <person name="Ouzari H.I."/>
            <person name="Cherif A."/>
        </authorList>
    </citation>
    <scope>NUCLEOTIDE SEQUENCE [LARGE SCALE GENOMIC DNA]</scope>
    <source>
        <strain evidence="1 2">N11</strain>
    </source>
</reference>
<dbReference type="Proteomes" id="UP000294028">
    <property type="component" value="Unassembled WGS sequence"/>
</dbReference>
<comment type="caution">
    <text evidence="1">The sequence shown here is derived from an EMBL/GenBank/DDBJ whole genome shotgun (WGS) entry which is preliminary data.</text>
</comment>
<proteinExistence type="predicted"/>
<dbReference type="AlphaFoldDB" id="A0A482TDJ4"/>